<gene>
    <name evidence="7" type="ORF">GGQ83_001430</name>
</gene>
<accession>A0A840ABV7</accession>
<dbReference type="InterPro" id="IPR038078">
    <property type="entry name" value="PhoU-like_sf"/>
</dbReference>
<evidence type="ECO:0000256" key="2">
    <source>
        <dbReference type="ARBA" id="ARBA00022475"/>
    </source>
</evidence>
<dbReference type="GO" id="GO:0044341">
    <property type="term" value="P:sodium-dependent phosphate transport"/>
    <property type="evidence" value="ECO:0007669"/>
    <property type="project" value="InterPro"/>
</dbReference>
<evidence type="ECO:0000256" key="3">
    <source>
        <dbReference type="ARBA" id="ARBA00022692"/>
    </source>
</evidence>
<sequence>MNEFRFLLQLAGEAALLLWGLHMVQSGIQRAYGGRLQSILGAALGRPWRAVLAGLGVTAILQSSTATALMVGSFAAAGLVGLAPALAAMLGANLGTALLVQALSFDMAWLSPLLILAGVVAFRRAGRTRTRDLARVAIGLGLMLLALALLGATLAPVERSAGLREVLAVLADMPLFLVLMAAILAWAAHSSVAGVLFVAALAGGGSLQPEAAVAMVLGANLGTALNPLLQAQGGTGGPPRLRLPLGNLMNRALGCAVALALLPSFTALMAALDPDPVRLVANAHLAFNLMTALAALPLLRPQAWLLARLLPPPPPEADPAAPRYLDRGALGTPSVALAHATREALRVADVLKDMLAASAHGFATEDRGAGKPVARMDDTVDGLHRAIHAYLAALPAEALSDEEAGRARRIQGFVIALEQAADVLARDLAQHAAKRQRRALELAREGQGMLDNVHAALGAQLTLAVTVFLSDDLDAARRLVAAKERLRETERAAAARVVAAGGAPASAGGAAPSFVLDCVRDLRRVSAHLASVAHPVLEQHGVLLPSRLLPGN</sequence>
<dbReference type="GO" id="GO:0005436">
    <property type="term" value="F:sodium:phosphate symporter activity"/>
    <property type="evidence" value="ECO:0007669"/>
    <property type="project" value="InterPro"/>
</dbReference>
<dbReference type="NCBIfam" id="NF037997">
    <property type="entry name" value="Na_Pi_symport"/>
    <property type="match status" value="1"/>
</dbReference>
<dbReference type="PANTHER" id="PTHR10010">
    <property type="entry name" value="SOLUTE CARRIER FAMILY 34 SODIUM PHOSPHATE , MEMBER 2-RELATED"/>
    <property type="match status" value="1"/>
</dbReference>
<keyword evidence="5 6" id="KW-0472">Membrane</keyword>
<feature type="transmembrane region" description="Helical" evidence="6">
    <location>
        <begin position="68"/>
        <end position="92"/>
    </location>
</feature>
<feature type="transmembrane region" description="Helical" evidence="6">
    <location>
        <begin position="175"/>
        <end position="199"/>
    </location>
</feature>
<dbReference type="InterPro" id="IPR003841">
    <property type="entry name" value="Na/Pi_transpt"/>
</dbReference>
<dbReference type="EMBL" id="JACIDJ010000002">
    <property type="protein sequence ID" value="MBB3897993.1"/>
    <property type="molecule type" value="Genomic_DNA"/>
</dbReference>
<keyword evidence="8" id="KW-1185">Reference proteome</keyword>
<evidence type="ECO:0000313" key="8">
    <source>
        <dbReference type="Proteomes" id="UP000553193"/>
    </source>
</evidence>
<dbReference type="GO" id="GO:0005886">
    <property type="term" value="C:plasma membrane"/>
    <property type="evidence" value="ECO:0007669"/>
    <property type="project" value="UniProtKB-SubCell"/>
</dbReference>
<dbReference type="AlphaFoldDB" id="A0A840ABV7"/>
<dbReference type="RefSeq" id="WP_184383099.1">
    <property type="nucleotide sequence ID" value="NZ_JACIDJ010000002.1"/>
</dbReference>
<keyword evidence="3 6" id="KW-0812">Transmembrane</keyword>
<feature type="transmembrane region" description="Helical" evidence="6">
    <location>
        <begin position="98"/>
        <end position="121"/>
    </location>
</feature>
<comment type="caution">
    <text evidence="7">The sequence shown here is derived from an EMBL/GenBank/DDBJ whole genome shotgun (WGS) entry which is preliminary data.</text>
</comment>
<evidence type="ECO:0000256" key="1">
    <source>
        <dbReference type="ARBA" id="ARBA00004651"/>
    </source>
</evidence>
<name>A0A840ABV7_9PROT</name>
<dbReference type="Proteomes" id="UP000553193">
    <property type="component" value="Unassembled WGS sequence"/>
</dbReference>
<reference evidence="7 8" key="1">
    <citation type="submission" date="2020-08" db="EMBL/GenBank/DDBJ databases">
        <title>Genomic Encyclopedia of Type Strains, Phase IV (KMG-IV): sequencing the most valuable type-strain genomes for metagenomic binning, comparative biology and taxonomic classification.</title>
        <authorList>
            <person name="Goeker M."/>
        </authorList>
    </citation>
    <scope>NUCLEOTIDE SEQUENCE [LARGE SCALE GENOMIC DNA]</scope>
    <source>
        <strain evidence="7 8">DSM 19979</strain>
    </source>
</reference>
<evidence type="ECO:0000256" key="5">
    <source>
        <dbReference type="ARBA" id="ARBA00023136"/>
    </source>
</evidence>
<organism evidence="7 8">
    <name type="scientific">Roseococcus suduntuyensis</name>
    <dbReference type="NCBI Taxonomy" id="455361"/>
    <lineage>
        <taxon>Bacteria</taxon>
        <taxon>Pseudomonadati</taxon>
        <taxon>Pseudomonadota</taxon>
        <taxon>Alphaproteobacteria</taxon>
        <taxon>Acetobacterales</taxon>
        <taxon>Roseomonadaceae</taxon>
        <taxon>Roseococcus</taxon>
    </lineage>
</organism>
<dbReference type="SUPFAM" id="SSF109755">
    <property type="entry name" value="PhoU-like"/>
    <property type="match status" value="1"/>
</dbReference>
<keyword evidence="4 6" id="KW-1133">Transmembrane helix</keyword>
<dbReference type="Pfam" id="PF02690">
    <property type="entry name" value="Na_Pi_cotrans"/>
    <property type="match status" value="2"/>
</dbReference>
<feature type="transmembrane region" description="Helical" evidence="6">
    <location>
        <begin position="249"/>
        <end position="272"/>
    </location>
</feature>
<evidence type="ECO:0000256" key="4">
    <source>
        <dbReference type="ARBA" id="ARBA00022989"/>
    </source>
</evidence>
<dbReference type="PANTHER" id="PTHR10010:SF46">
    <property type="entry name" value="SODIUM-DEPENDENT PHOSPHATE TRANSPORT PROTEIN 2B"/>
    <property type="match status" value="1"/>
</dbReference>
<proteinExistence type="predicted"/>
<feature type="transmembrane region" description="Helical" evidence="6">
    <location>
        <begin position="133"/>
        <end position="155"/>
    </location>
</feature>
<evidence type="ECO:0000256" key="6">
    <source>
        <dbReference type="SAM" id="Phobius"/>
    </source>
</evidence>
<comment type="subcellular location">
    <subcellularLocation>
        <location evidence="1">Cell membrane</location>
        <topology evidence="1">Multi-pass membrane protein</topology>
    </subcellularLocation>
</comment>
<protein>
    <submittedName>
        <fullName evidence="7">Phosphate:Na+ symporter</fullName>
    </submittedName>
</protein>
<dbReference type="Gene3D" id="1.20.58.220">
    <property type="entry name" value="Phosphate transport system protein phou homolog 2, domain 2"/>
    <property type="match status" value="1"/>
</dbReference>
<keyword evidence="2" id="KW-1003">Cell membrane</keyword>
<evidence type="ECO:0000313" key="7">
    <source>
        <dbReference type="EMBL" id="MBB3897993.1"/>
    </source>
</evidence>
<feature type="transmembrane region" description="Helical" evidence="6">
    <location>
        <begin position="279"/>
        <end position="299"/>
    </location>
</feature>